<evidence type="ECO:0000259" key="2">
    <source>
        <dbReference type="Pfam" id="PF11331"/>
    </source>
</evidence>
<dbReference type="Gramene" id="FCD_00009913-RA">
    <property type="protein sequence ID" value="FCD_00009913-RA:cds"/>
    <property type="gene ID" value="FCD_00009913"/>
</dbReference>
<dbReference type="InterPro" id="IPR021480">
    <property type="entry name" value="Zinc_ribbon_12"/>
</dbReference>
<feature type="compositionally biased region" description="Polar residues" evidence="1">
    <location>
        <begin position="111"/>
        <end position="124"/>
    </location>
</feature>
<dbReference type="Pfam" id="PF11331">
    <property type="entry name" value="Zn_ribbon_12"/>
    <property type="match status" value="1"/>
</dbReference>
<feature type="compositionally biased region" description="Polar residues" evidence="1">
    <location>
        <begin position="350"/>
        <end position="369"/>
    </location>
</feature>
<evidence type="ECO:0000259" key="3">
    <source>
        <dbReference type="Pfam" id="PF22910"/>
    </source>
</evidence>
<evidence type="ECO:0008006" key="6">
    <source>
        <dbReference type="Google" id="ProtNLM"/>
    </source>
</evidence>
<evidence type="ECO:0000256" key="1">
    <source>
        <dbReference type="SAM" id="MobiDB-lite"/>
    </source>
</evidence>
<feature type="compositionally biased region" description="Basic and acidic residues" evidence="1">
    <location>
        <begin position="93"/>
        <end position="103"/>
    </location>
</feature>
<feature type="compositionally biased region" description="Basic and acidic residues" evidence="1">
    <location>
        <begin position="843"/>
        <end position="854"/>
    </location>
</feature>
<dbReference type="PANTHER" id="PTHR31105">
    <property type="entry name" value="EXTRA-LARGE G-PROTEIN-LIKE"/>
    <property type="match status" value="1"/>
</dbReference>
<dbReference type="Proteomes" id="UP001187192">
    <property type="component" value="Unassembled WGS sequence"/>
</dbReference>
<dbReference type="PANTHER" id="PTHR31105:SF38">
    <property type="entry name" value="PROTEIN ENHANCED DISEASE RESISTANCE 4"/>
    <property type="match status" value="1"/>
</dbReference>
<evidence type="ECO:0000313" key="5">
    <source>
        <dbReference type="Proteomes" id="UP001187192"/>
    </source>
</evidence>
<gene>
    <name evidence="4" type="ORF">TIFTF001_010347</name>
</gene>
<protein>
    <recommendedName>
        <fullName evidence="6">Zinc-ribbon domain-containing protein</fullName>
    </recommendedName>
</protein>
<accession>A0AA88CZS5</accession>
<organism evidence="4 5">
    <name type="scientific">Ficus carica</name>
    <name type="common">Common fig</name>
    <dbReference type="NCBI Taxonomy" id="3494"/>
    <lineage>
        <taxon>Eukaryota</taxon>
        <taxon>Viridiplantae</taxon>
        <taxon>Streptophyta</taxon>
        <taxon>Embryophyta</taxon>
        <taxon>Tracheophyta</taxon>
        <taxon>Spermatophyta</taxon>
        <taxon>Magnoliopsida</taxon>
        <taxon>eudicotyledons</taxon>
        <taxon>Gunneridae</taxon>
        <taxon>Pentapetalae</taxon>
        <taxon>rosids</taxon>
        <taxon>fabids</taxon>
        <taxon>Rosales</taxon>
        <taxon>Moraceae</taxon>
        <taxon>Ficeae</taxon>
        <taxon>Ficus</taxon>
    </lineage>
</organism>
<feature type="region of interest" description="Disordered" evidence="1">
    <location>
        <begin position="810"/>
        <end position="929"/>
    </location>
</feature>
<keyword evidence="5" id="KW-1185">Reference proteome</keyword>
<dbReference type="InterPro" id="IPR055126">
    <property type="entry name" value="EDR4-like_N"/>
</dbReference>
<reference evidence="4" key="1">
    <citation type="submission" date="2023-07" db="EMBL/GenBank/DDBJ databases">
        <title>draft genome sequence of fig (Ficus carica).</title>
        <authorList>
            <person name="Takahashi T."/>
            <person name="Nishimura K."/>
        </authorList>
    </citation>
    <scope>NUCLEOTIDE SEQUENCE</scope>
</reference>
<feature type="domain" description="Enhanced disease resistance 4-like N-terminal" evidence="3">
    <location>
        <begin position="8"/>
        <end position="41"/>
    </location>
</feature>
<dbReference type="Pfam" id="PF22910">
    <property type="entry name" value="EDR4-like_1st"/>
    <property type="match status" value="1"/>
</dbReference>
<comment type="caution">
    <text evidence="4">The sequence shown here is derived from an EMBL/GenBank/DDBJ whole genome shotgun (WGS) entry which is preliminary data.</text>
</comment>
<dbReference type="EMBL" id="BTGU01000012">
    <property type="protein sequence ID" value="GMN41123.1"/>
    <property type="molecule type" value="Genomic_DNA"/>
</dbReference>
<proteinExistence type="predicted"/>
<feature type="compositionally biased region" description="Polar residues" evidence="1">
    <location>
        <begin position="867"/>
        <end position="881"/>
    </location>
</feature>
<feature type="compositionally biased region" description="Basic and acidic residues" evidence="1">
    <location>
        <begin position="181"/>
        <end position="253"/>
    </location>
</feature>
<evidence type="ECO:0000313" key="4">
    <source>
        <dbReference type="EMBL" id="GMN41123.1"/>
    </source>
</evidence>
<sequence length="929" mass="104364">MAGDITTKVRLVRCPKCRLVLPELPEFNVYKCGGCDTTLQAKKTANNGRSSGSGSNDVKAVQENQTDRVHEEGELSSSSKDVLPGLGDCPPSENKERDQSRSEDCEDEQLGGTNLSSENQNTGGHRSDLSDCDNEGSEVSNEIFSPTEFVDNKNEEFGLNENDEAANDGNKSFANNGDGGLARDKKVNLADNEEIAHHESEEFAHDETEESAHDENEDFAREEIKEINEEISHDEKEESATRNGNEEPVHNENEPSLAGADLEVPVEDDSSPLAGANTVDTNRSDADSDVRTSNAVNSVAALENCSSASAPMAVRVSVATDTLVSSHSEQLKQPRKSVHQGYGNLKSEELNPSSELSGSLRNISKSPTRASRAYDGSISSYDGLDDHFPTCHLHSLEDTYKAKNFLHAEERPRRDKFVARTTMNRESEMQHQARPPLLDKKTHARKNGNWDRNKLLEPARHNRTARNWRPGRHEHQPSSDFHWSTSQAGYEDGGPSNRLHNEFHRRSSFQSRDLNEDHGQVVKLLRMVFEMHNQIDKSRSLYDNGNNGIEGLSRKERYNPGYHNYEATSEERFHHSDYPRYYGRYGSGMNHSNRNRLNKVPFSGEAPRCHQVDPSCSHCFPQDWPRSAQLPPPSHYNTSELCRTHPGHNYTSYSSYPSSPQWSVDSEYPPWGREMQSDDQRRRNQDMTNYLRDKHHLAKRHFRPIAGGAPFIVCYKCSILLQLPADFLLFKKKFHRLRCGACSEVLKFSLQNGSRIVPYTADSVDTPLLSEAEDYGDEIDTRNMASSSQALHGDPVSCSDDYGLSCRKSFSTERDPMSTTPHHTPLGRRFDKRILYGSSDLSSDSKELAPEHSQGRYKNRLSRHESSAPSSNLRTSENLSSEIEKLPPRSTSPLHRLMGYSSPNDVIFGSHSSGKGKSLYSMQREESRN</sequence>
<dbReference type="InterPro" id="IPR040244">
    <property type="entry name" value="EDR4-like"/>
</dbReference>
<feature type="domain" description="Probable zinc-ribbon" evidence="2">
    <location>
        <begin position="706"/>
        <end position="750"/>
    </location>
</feature>
<dbReference type="AlphaFoldDB" id="A0AA88CZS5"/>
<feature type="compositionally biased region" description="Low complexity" evidence="1">
    <location>
        <begin position="46"/>
        <end position="56"/>
    </location>
</feature>
<feature type="region of interest" description="Disordered" evidence="1">
    <location>
        <begin position="325"/>
        <end position="374"/>
    </location>
</feature>
<name>A0AA88CZS5_FICCA</name>
<dbReference type="GO" id="GO:1900150">
    <property type="term" value="P:regulation of defense response to fungus"/>
    <property type="evidence" value="ECO:0007669"/>
    <property type="project" value="InterPro"/>
</dbReference>
<feature type="region of interest" description="Disordered" evidence="1">
    <location>
        <begin position="44"/>
        <end position="291"/>
    </location>
</feature>